<dbReference type="AlphaFoldDB" id="A0A927WLA0"/>
<evidence type="ECO:0000313" key="1">
    <source>
        <dbReference type="EMBL" id="MBE6091935.1"/>
    </source>
</evidence>
<proteinExistence type="predicted"/>
<sequence length="134" mass="15376">MAEKMMFPDTWEEFEEQFGFYDSKQAYMYGNTRLIPSFRVEQWLDHLEDESVGSVAKMAENKMEAVAALFNKKVGEVFYVRVTIYARHGQSSAYTIVKGCFNSRGFECIEPVCEFAGSYVFSELLEGKAVIIDD</sequence>
<comment type="caution">
    <text evidence="1">The sequence shown here is derived from an EMBL/GenBank/DDBJ whole genome shotgun (WGS) entry which is preliminary data.</text>
</comment>
<dbReference type="EMBL" id="SVBY01000008">
    <property type="protein sequence ID" value="MBE6091935.1"/>
    <property type="molecule type" value="Genomic_DNA"/>
</dbReference>
<protein>
    <submittedName>
        <fullName evidence="1">Uncharacterized protein</fullName>
    </submittedName>
</protein>
<gene>
    <name evidence="1" type="ORF">E7201_01970</name>
</gene>
<evidence type="ECO:0000313" key="2">
    <source>
        <dbReference type="Proteomes" id="UP000761380"/>
    </source>
</evidence>
<accession>A0A927WLA0</accession>
<name>A0A927WLA0_SELRU</name>
<dbReference type="Proteomes" id="UP000761380">
    <property type="component" value="Unassembled WGS sequence"/>
</dbReference>
<organism evidence="1 2">
    <name type="scientific">Selenomonas ruminantium</name>
    <dbReference type="NCBI Taxonomy" id="971"/>
    <lineage>
        <taxon>Bacteria</taxon>
        <taxon>Bacillati</taxon>
        <taxon>Bacillota</taxon>
        <taxon>Negativicutes</taxon>
        <taxon>Selenomonadales</taxon>
        <taxon>Selenomonadaceae</taxon>
        <taxon>Selenomonas</taxon>
    </lineage>
</organism>
<reference evidence="1" key="1">
    <citation type="submission" date="2019-04" db="EMBL/GenBank/DDBJ databases">
        <title>Evolution of Biomass-Degrading Anaerobic Consortia Revealed by Metagenomics.</title>
        <authorList>
            <person name="Peng X."/>
        </authorList>
    </citation>
    <scope>NUCLEOTIDE SEQUENCE</scope>
    <source>
        <strain evidence="1">SIG240</strain>
    </source>
</reference>